<comment type="similarity">
    <text evidence="21">Belongs to the peroxidase family. Classical plant (class III) peroxidase subfamily.</text>
</comment>
<evidence type="ECO:0000256" key="21">
    <source>
        <dbReference type="RuleBase" id="RU362060"/>
    </source>
</evidence>
<feature type="binding site" evidence="18">
    <location>
        <position position="221"/>
    </location>
    <ligand>
        <name>Ca(2+)</name>
        <dbReference type="ChEBI" id="CHEBI:29108"/>
        <label>2</label>
    </ligand>
</feature>
<evidence type="ECO:0000256" key="2">
    <source>
        <dbReference type="ARBA" id="ARBA00004613"/>
    </source>
</evidence>
<dbReference type="InterPro" id="IPR002016">
    <property type="entry name" value="Haem_peroxidase"/>
</dbReference>
<accession>A0A3L6SNK1</accession>
<evidence type="ECO:0000259" key="22">
    <source>
        <dbReference type="PROSITE" id="PS50873"/>
    </source>
</evidence>
<comment type="catalytic activity">
    <reaction evidence="1 21">
        <text>2 a phenolic donor + H2O2 = 2 a phenolic radical donor + 2 H2O</text>
        <dbReference type="Rhea" id="RHEA:56136"/>
        <dbReference type="ChEBI" id="CHEBI:15377"/>
        <dbReference type="ChEBI" id="CHEBI:16240"/>
        <dbReference type="ChEBI" id="CHEBI:139520"/>
        <dbReference type="ChEBI" id="CHEBI:139521"/>
        <dbReference type="EC" id="1.11.1.7"/>
    </reaction>
</comment>
<feature type="binding site" evidence="18">
    <location>
        <position position="91"/>
    </location>
    <ligand>
        <name>Ca(2+)</name>
        <dbReference type="ChEBI" id="CHEBI:29108"/>
        <label>1</label>
    </ligand>
</feature>
<keyword evidence="24" id="KW-1185">Reference proteome</keyword>
<keyword evidence="10 18" id="KW-0106">Calcium</keyword>
<feature type="binding site" description="axial binding residue" evidence="18">
    <location>
        <position position="220"/>
    </location>
    <ligand>
        <name>heme b</name>
        <dbReference type="ChEBI" id="CHEBI:60344"/>
    </ligand>
    <ligandPart>
        <name>Fe</name>
        <dbReference type="ChEBI" id="CHEBI:18248"/>
    </ligandPart>
</feature>
<dbReference type="InterPro" id="IPR033905">
    <property type="entry name" value="Secretory_peroxidase"/>
</dbReference>
<feature type="active site" description="Proton acceptor" evidence="16">
    <location>
        <position position="90"/>
    </location>
</feature>
<evidence type="ECO:0000256" key="14">
    <source>
        <dbReference type="ARBA" id="ARBA00023180"/>
    </source>
</evidence>
<keyword evidence="12 18" id="KW-0408">Iron</keyword>
<evidence type="ECO:0000256" key="15">
    <source>
        <dbReference type="ARBA" id="ARBA00023324"/>
    </source>
</evidence>
<feature type="disulfide bond" evidence="20">
    <location>
        <begin position="59"/>
        <end position="140"/>
    </location>
</feature>
<keyword evidence="5 21" id="KW-0964">Secreted</keyword>
<evidence type="ECO:0000256" key="8">
    <source>
        <dbReference type="ARBA" id="ARBA00022723"/>
    </source>
</evidence>
<sequence>MAGSTAGPAAALLAVVAATLLLLSAHPAAAADDVVASAAGGKYPPLAPGLSFDFYNKSCPKAESIVRDFLQSAVKKNVGLAAALIRLHFHDCFVQGCDASILLHKTPTQQSEQEAGPNLTLRPAAFKAINDIRDRLDRACGGRVVSCADILTLAARDSVALGGGPAYKVPLGRRDGLAPASQDAVFAALPAPSSNVTTLLSFLSRINLDATDLVALSGGHTVGIDHCGSFEDRLFPTRDPTLNQWFAGRLRLTCPVKGADNTTVNDIRTPNTFDNKYYVDLLNRQGLFTSDQDLLSDGRTKPLVTKFAVDQDAFFDQFIYSYVKMGQINVLTGPSQGQIRANCSARNHEQLPWSVVETVVDAAESLVL</sequence>
<keyword evidence="7 21" id="KW-0349">Heme</keyword>
<keyword evidence="13 20" id="KW-1015">Disulfide bond</keyword>
<dbReference type="FunFam" id="1.10.520.10:FF:000009">
    <property type="entry name" value="Peroxidase"/>
    <property type="match status" value="1"/>
</dbReference>
<dbReference type="FunFam" id="1.10.420.10:FF:000006">
    <property type="entry name" value="Peroxidase"/>
    <property type="match status" value="1"/>
</dbReference>
<evidence type="ECO:0000256" key="1">
    <source>
        <dbReference type="ARBA" id="ARBA00000189"/>
    </source>
</evidence>
<dbReference type="PRINTS" id="PR00461">
    <property type="entry name" value="PLPEROXIDASE"/>
</dbReference>
<keyword evidence="9 21" id="KW-0732">Signal</keyword>
<protein>
    <recommendedName>
        <fullName evidence="4 21">Peroxidase</fullName>
        <ecNumber evidence="4 21">1.11.1.7</ecNumber>
    </recommendedName>
</protein>
<gene>
    <name evidence="23" type="ORF">C2845_PM07G36230</name>
</gene>
<dbReference type="GO" id="GO:0042744">
    <property type="term" value="P:hydrogen peroxide catabolic process"/>
    <property type="evidence" value="ECO:0007669"/>
    <property type="project" value="UniProtKB-KW"/>
</dbReference>
<evidence type="ECO:0000256" key="9">
    <source>
        <dbReference type="ARBA" id="ARBA00022729"/>
    </source>
</evidence>
<dbReference type="PANTHER" id="PTHR31517:SF81">
    <property type="entry name" value="PEROXIDASE"/>
    <property type="match status" value="1"/>
</dbReference>
<evidence type="ECO:0000256" key="4">
    <source>
        <dbReference type="ARBA" id="ARBA00012313"/>
    </source>
</evidence>
<dbReference type="SUPFAM" id="SSF48113">
    <property type="entry name" value="Heme-dependent peroxidases"/>
    <property type="match status" value="1"/>
</dbReference>
<dbReference type="AlphaFoldDB" id="A0A3L6SNK1"/>
<dbReference type="Gene3D" id="1.10.520.10">
    <property type="match status" value="1"/>
</dbReference>
<dbReference type="PROSITE" id="PS00436">
    <property type="entry name" value="PEROXIDASE_2"/>
    <property type="match status" value="1"/>
</dbReference>
<dbReference type="GO" id="GO:0020037">
    <property type="term" value="F:heme binding"/>
    <property type="evidence" value="ECO:0007669"/>
    <property type="project" value="UniProtKB-UniRule"/>
</dbReference>
<dbReference type="PRINTS" id="PR00458">
    <property type="entry name" value="PEROXIDASE"/>
</dbReference>
<dbReference type="Gene3D" id="1.10.420.10">
    <property type="entry name" value="Peroxidase, domain 2"/>
    <property type="match status" value="1"/>
</dbReference>
<evidence type="ECO:0000313" key="23">
    <source>
        <dbReference type="EMBL" id="RLN24229.1"/>
    </source>
</evidence>
<dbReference type="STRING" id="4540.A0A3L6SNK1"/>
<feature type="chain" id="PRO_5017849776" description="Peroxidase" evidence="21">
    <location>
        <begin position="31"/>
        <end position="368"/>
    </location>
</feature>
<feature type="binding site" evidence="18">
    <location>
        <position position="100"/>
    </location>
    <ligand>
        <name>Ca(2+)</name>
        <dbReference type="ChEBI" id="CHEBI:29108"/>
        <label>1</label>
    </ligand>
</feature>
<evidence type="ECO:0000256" key="3">
    <source>
        <dbReference type="ARBA" id="ARBA00006873"/>
    </source>
</evidence>
<evidence type="ECO:0000256" key="11">
    <source>
        <dbReference type="ARBA" id="ARBA00023002"/>
    </source>
</evidence>
<keyword evidence="6 21" id="KW-0575">Peroxidase</keyword>
<dbReference type="EMBL" id="PQIB02000004">
    <property type="protein sequence ID" value="RLN24229.1"/>
    <property type="molecule type" value="Genomic_DNA"/>
</dbReference>
<keyword evidence="14" id="KW-0325">Glycoprotein</keyword>
<feature type="disulfide bond" evidence="20">
    <location>
        <begin position="147"/>
        <end position="343"/>
    </location>
</feature>
<name>A0A3L6SNK1_PANMI</name>
<dbReference type="GO" id="GO:0006979">
    <property type="term" value="P:response to oxidative stress"/>
    <property type="evidence" value="ECO:0007669"/>
    <property type="project" value="UniProtKB-UniRule"/>
</dbReference>
<reference evidence="24" key="1">
    <citation type="journal article" date="2019" name="Nat. Commun.">
        <title>The genome of broomcorn millet.</title>
        <authorList>
            <person name="Zou C."/>
            <person name="Miki D."/>
            <person name="Li D."/>
            <person name="Tang Q."/>
            <person name="Xiao L."/>
            <person name="Rajput S."/>
            <person name="Deng P."/>
            <person name="Jia W."/>
            <person name="Huang R."/>
            <person name="Zhang M."/>
            <person name="Sun Y."/>
            <person name="Hu J."/>
            <person name="Fu X."/>
            <person name="Schnable P.S."/>
            <person name="Li F."/>
            <person name="Zhang H."/>
            <person name="Feng B."/>
            <person name="Zhu X."/>
            <person name="Liu R."/>
            <person name="Schnable J.C."/>
            <person name="Zhu J.-K."/>
            <person name="Zhang H."/>
        </authorList>
    </citation>
    <scope>NUCLEOTIDE SEQUENCE [LARGE SCALE GENOMIC DNA]</scope>
</reference>
<comment type="caution">
    <text evidence="23">The sequence shown here is derived from an EMBL/GenBank/DDBJ whole genome shotgun (WGS) entry which is preliminary data.</text>
</comment>
<feature type="binding site" evidence="18">
    <location>
        <position position="94"/>
    </location>
    <ligand>
        <name>Ca(2+)</name>
        <dbReference type="ChEBI" id="CHEBI:29108"/>
        <label>1</label>
    </ligand>
</feature>
<feature type="domain" description="Plant heme peroxidase family profile" evidence="22">
    <location>
        <begin position="49"/>
        <end position="347"/>
    </location>
</feature>
<feature type="binding site" evidence="18">
    <location>
        <position position="274"/>
    </location>
    <ligand>
        <name>Ca(2+)</name>
        <dbReference type="ChEBI" id="CHEBI:29108"/>
        <label>2</label>
    </ligand>
</feature>
<comment type="function">
    <text evidence="21">Removal of H(2)O(2), oxidation of toxic reductants, biosynthesis and degradation of lignin, suberization, auxin catabolism, response to environmental stresses such as wounding, pathogen attack and oxidative stress.</text>
</comment>
<feature type="binding site" evidence="18">
    <location>
        <position position="269"/>
    </location>
    <ligand>
        <name>Ca(2+)</name>
        <dbReference type="ChEBI" id="CHEBI:29108"/>
        <label>2</label>
    </ligand>
</feature>
<dbReference type="InterPro" id="IPR000823">
    <property type="entry name" value="Peroxidase_pln"/>
</dbReference>
<dbReference type="Proteomes" id="UP000275267">
    <property type="component" value="Unassembled WGS sequence"/>
</dbReference>
<organism evidence="23 24">
    <name type="scientific">Panicum miliaceum</name>
    <name type="common">Proso millet</name>
    <name type="synonym">Broomcorn millet</name>
    <dbReference type="NCBI Taxonomy" id="4540"/>
    <lineage>
        <taxon>Eukaryota</taxon>
        <taxon>Viridiplantae</taxon>
        <taxon>Streptophyta</taxon>
        <taxon>Embryophyta</taxon>
        <taxon>Tracheophyta</taxon>
        <taxon>Spermatophyta</taxon>
        <taxon>Magnoliopsida</taxon>
        <taxon>Liliopsida</taxon>
        <taxon>Poales</taxon>
        <taxon>Poaceae</taxon>
        <taxon>PACMAD clade</taxon>
        <taxon>Panicoideae</taxon>
        <taxon>Panicodae</taxon>
        <taxon>Paniceae</taxon>
        <taxon>Panicinae</taxon>
        <taxon>Panicum</taxon>
        <taxon>Panicum sect. Panicum</taxon>
    </lineage>
</organism>
<evidence type="ECO:0000256" key="10">
    <source>
        <dbReference type="ARBA" id="ARBA00022837"/>
    </source>
</evidence>
<feature type="signal peptide" evidence="21">
    <location>
        <begin position="1"/>
        <end position="30"/>
    </location>
</feature>
<feature type="binding site" evidence="17">
    <location>
        <position position="190"/>
    </location>
    <ligand>
        <name>substrate</name>
    </ligand>
</feature>
<dbReference type="PROSITE" id="PS50873">
    <property type="entry name" value="PEROXIDASE_4"/>
    <property type="match status" value="1"/>
</dbReference>
<dbReference type="PANTHER" id="PTHR31517">
    <property type="match status" value="1"/>
</dbReference>
<evidence type="ECO:0000256" key="18">
    <source>
        <dbReference type="PIRSR" id="PIRSR600823-3"/>
    </source>
</evidence>
<dbReference type="GO" id="GO:0005576">
    <property type="term" value="C:extracellular region"/>
    <property type="evidence" value="ECO:0007669"/>
    <property type="project" value="UniProtKB-SubCell"/>
</dbReference>
<proteinExistence type="inferred from homology"/>
<comment type="cofactor">
    <cofactor evidence="18 21">
        <name>Ca(2+)</name>
        <dbReference type="ChEBI" id="CHEBI:29108"/>
    </cofactor>
    <text evidence="18 21">Binds 2 calcium ions per subunit.</text>
</comment>
<feature type="disulfide bond" evidence="20">
    <location>
        <begin position="92"/>
        <end position="97"/>
    </location>
</feature>
<evidence type="ECO:0000256" key="6">
    <source>
        <dbReference type="ARBA" id="ARBA00022559"/>
    </source>
</evidence>
<dbReference type="InterPro" id="IPR019794">
    <property type="entry name" value="Peroxidases_AS"/>
</dbReference>
<keyword evidence="8 18" id="KW-0479">Metal-binding</keyword>
<evidence type="ECO:0000256" key="5">
    <source>
        <dbReference type="ARBA" id="ARBA00022525"/>
    </source>
</evidence>
<dbReference type="InterPro" id="IPR010255">
    <property type="entry name" value="Haem_peroxidase_sf"/>
</dbReference>
<evidence type="ECO:0000256" key="12">
    <source>
        <dbReference type="ARBA" id="ARBA00023004"/>
    </source>
</evidence>
<feature type="site" description="Transition state stabilizer" evidence="19">
    <location>
        <position position="86"/>
    </location>
</feature>
<dbReference type="OrthoDB" id="2113341at2759"/>
<dbReference type="Pfam" id="PF00141">
    <property type="entry name" value="peroxidase"/>
    <property type="match status" value="1"/>
</dbReference>
<dbReference type="PROSITE" id="PS00435">
    <property type="entry name" value="PEROXIDASE_1"/>
    <property type="match status" value="1"/>
</dbReference>
<dbReference type="EC" id="1.11.1.7" evidence="4 21"/>
<evidence type="ECO:0000256" key="19">
    <source>
        <dbReference type="PIRSR" id="PIRSR600823-4"/>
    </source>
</evidence>
<comment type="similarity">
    <text evidence="3">Belongs to the peroxidase family. Ascorbate peroxidase subfamily.</text>
</comment>
<evidence type="ECO:0000313" key="24">
    <source>
        <dbReference type="Proteomes" id="UP000275267"/>
    </source>
</evidence>
<comment type="subcellular location">
    <subcellularLocation>
        <location evidence="2 21">Secreted</location>
    </subcellularLocation>
</comment>
<feature type="binding site" evidence="18">
    <location>
        <position position="266"/>
    </location>
    <ligand>
        <name>Ca(2+)</name>
        <dbReference type="ChEBI" id="CHEBI:29108"/>
        <label>2</label>
    </ligand>
</feature>
<feature type="disulfide bond" evidence="20">
    <location>
        <begin position="227"/>
        <end position="254"/>
    </location>
</feature>
<evidence type="ECO:0000256" key="13">
    <source>
        <dbReference type="ARBA" id="ARBA00023157"/>
    </source>
</evidence>
<evidence type="ECO:0000256" key="16">
    <source>
        <dbReference type="PIRSR" id="PIRSR600823-1"/>
    </source>
</evidence>
<comment type="cofactor">
    <cofactor evidence="18 21">
        <name>heme b</name>
        <dbReference type="ChEBI" id="CHEBI:60344"/>
    </cofactor>
    <text evidence="18 21">Binds 1 heme b (iron(II)-protoporphyrin IX) group per subunit.</text>
</comment>
<feature type="binding site" evidence="18">
    <location>
        <position position="112"/>
    </location>
    <ligand>
        <name>Ca(2+)</name>
        <dbReference type="ChEBI" id="CHEBI:29108"/>
        <label>1</label>
    </ligand>
</feature>
<evidence type="ECO:0000256" key="20">
    <source>
        <dbReference type="PIRSR" id="PIRSR600823-5"/>
    </source>
</evidence>
<dbReference type="CDD" id="cd00693">
    <property type="entry name" value="secretory_peroxidase"/>
    <property type="match status" value="1"/>
</dbReference>
<dbReference type="GO" id="GO:0046872">
    <property type="term" value="F:metal ion binding"/>
    <property type="evidence" value="ECO:0007669"/>
    <property type="project" value="UniProtKB-UniRule"/>
</dbReference>
<evidence type="ECO:0000256" key="7">
    <source>
        <dbReference type="ARBA" id="ARBA00022617"/>
    </source>
</evidence>
<keyword evidence="15 21" id="KW-0376">Hydrogen peroxide</keyword>
<feature type="binding site" evidence="18">
    <location>
        <position position="96"/>
    </location>
    <ligand>
        <name>Ca(2+)</name>
        <dbReference type="ChEBI" id="CHEBI:29108"/>
        <label>1</label>
    </ligand>
</feature>
<evidence type="ECO:0000256" key="17">
    <source>
        <dbReference type="PIRSR" id="PIRSR600823-2"/>
    </source>
</evidence>
<dbReference type="GO" id="GO:0140825">
    <property type="term" value="F:lactoperoxidase activity"/>
    <property type="evidence" value="ECO:0007669"/>
    <property type="project" value="UniProtKB-EC"/>
</dbReference>
<dbReference type="InterPro" id="IPR019793">
    <property type="entry name" value="Peroxidases_heam-ligand_BS"/>
</dbReference>
<feature type="binding site" evidence="18">
    <location>
        <position position="98"/>
    </location>
    <ligand>
        <name>Ca(2+)</name>
        <dbReference type="ChEBI" id="CHEBI:29108"/>
        <label>1</label>
    </ligand>
</feature>
<keyword evidence="11 21" id="KW-0560">Oxidoreductase</keyword>